<organism evidence="1 2">
    <name type="scientific">Canavalia gladiata</name>
    <name type="common">Sword bean</name>
    <name type="synonym">Dolichos gladiatus</name>
    <dbReference type="NCBI Taxonomy" id="3824"/>
    <lineage>
        <taxon>Eukaryota</taxon>
        <taxon>Viridiplantae</taxon>
        <taxon>Streptophyta</taxon>
        <taxon>Embryophyta</taxon>
        <taxon>Tracheophyta</taxon>
        <taxon>Spermatophyta</taxon>
        <taxon>Magnoliopsida</taxon>
        <taxon>eudicotyledons</taxon>
        <taxon>Gunneridae</taxon>
        <taxon>Pentapetalae</taxon>
        <taxon>rosids</taxon>
        <taxon>fabids</taxon>
        <taxon>Fabales</taxon>
        <taxon>Fabaceae</taxon>
        <taxon>Papilionoideae</taxon>
        <taxon>50 kb inversion clade</taxon>
        <taxon>NPAAA clade</taxon>
        <taxon>indigoferoid/millettioid clade</taxon>
        <taxon>Phaseoleae</taxon>
        <taxon>Canavalia</taxon>
    </lineage>
</organism>
<name>A0AAN9JZV9_CANGL</name>
<accession>A0AAN9JZV9</accession>
<proteinExistence type="predicted"/>
<reference evidence="1 2" key="1">
    <citation type="submission" date="2024-01" db="EMBL/GenBank/DDBJ databases">
        <title>The genomes of 5 underutilized Papilionoideae crops provide insights into root nodulation and disease resistanc.</title>
        <authorList>
            <person name="Jiang F."/>
        </authorList>
    </citation>
    <scope>NUCLEOTIDE SEQUENCE [LARGE SCALE GENOMIC DNA]</scope>
    <source>
        <strain evidence="1">LVBAO_FW01</strain>
        <tissue evidence="1">Leaves</tissue>
    </source>
</reference>
<dbReference type="Proteomes" id="UP001367508">
    <property type="component" value="Unassembled WGS sequence"/>
</dbReference>
<sequence length="76" mass="8484">MAALPQLQRPPQEPHWNSLHTTYSSANRAIFRRLEPETQGITGENIDLGPFLFLPLCLCTPSRFTIISYPSSPSNG</sequence>
<evidence type="ECO:0000313" key="1">
    <source>
        <dbReference type="EMBL" id="KAK7308620.1"/>
    </source>
</evidence>
<keyword evidence="2" id="KW-1185">Reference proteome</keyword>
<dbReference type="EMBL" id="JAYMYQ010000010">
    <property type="protein sequence ID" value="KAK7308620.1"/>
    <property type="molecule type" value="Genomic_DNA"/>
</dbReference>
<comment type="caution">
    <text evidence="1">The sequence shown here is derived from an EMBL/GenBank/DDBJ whole genome shotgun (WGS) entry which is preliminary data.</text>
</comment>
<evidence type="ECO:0000313" key="2">
    <source>
        <dbReference type="Proteomes" id="UP001367508"/>
    </source>
</evidence>
<protein>
    <submittedName>
        <fullName evidence="1">Uncharacterized protein</fullName>
    </submittedName>
</protein>
<gene>
    <name evidence="1" type="ORF">VNO77_42239</name>
</gene>
<dbReference type="AlphaFoldDB" id="A0AAN9JZV9"/>